<proteinExistence type="inferred from homology"/>
<feature type="binding site" evidence="10 12">
    <location>
        <position position="123"/>
    </location>
    <ligand>
        <name>substrate</name>
    </ligand>
</feature>
<evidence type="ECO:0000256" key="7">
    <source>
        <dbReference type="ARBA" id="ARBA00023152"/>
    </source>
</evidence>
<evidence type="ECO:0000256" key="3">
    <source>
        <dbReference type="ARBA" id="ARBA00002315"/>
    </source>
</evidence>
<dbReference type="InterPro" id="IPR005995">
    <property type="entry name" value="Pgm_bpd_ind"/>
</dbReference>
<evidence type="ECO:0000259" key="14">
    <source>
        <dbReference type="Pfam" id="PF01676"/>
    </source>
</evidence>
<name>A0A1G1VCN2_9BACT</name>
<feature type="binding site" evidence="10 12">
    <location>
        <begin position="153"/>
        <end position="154"/>
    </location>
    <ligand>
        <name>substrate</name>
    </ligand>
</feature>
<keyword evidence="7 10" id="KW-0324">Glycolysis</keyword>
<feature type="binding site" evidence="10 12">
    <location>
        <position position="185"/>
    </location>
    <ligand>
        <name>substrate</name>
    </ligand>
</feature>
<evidence type="ECO:0000256" key="9">
    <source>
        <dbReference type="ARBA" id="ARBA00023235"/>
    </source>
</evidence>
<dbReference type="AlphaFoldDB" id="A0A1G1VCN2"/>
<dbReference type="EMBL" id="MHCC01000018">
    <property type="protein sequence ID" value="OGY13233.1"/>
    <property type="molecule type" value="Genomic_DNA"/>
</dbReference>
<reference evidence="16 17" key="1">
    <citation type="journal article" date="2016" name="Nat. Commun.">
        <title>Thousands of microbial genomes shed light on interconnected biogeochemical processes in an aquifer system.</title>
        <authorList>
            <person name="Anantharaman K."/>
            <person name="Brown C.T."/>
            <person name="Hug L.A."/>
            <person name="Sharon I."/>
            <person name="Castelle C.J."/>
            <person name="Probst A.J."/>
            <person name="Thomas B.C."/>
            <person name="Singh A."/>
            <person name="Wilkins M.J."/>
            <person name="Karaoz U."/>
            <person name="Brodie E.L."/>
            <person name="Williams K.H."/>
            <person name="Hubbard S.S."/>
            <person name="Banfield J.F."/>
        </authorList>
    </citation>
    <scope>NUCLEOTIDE SEQUENCE [LARGE SCALE GENOMIC DNA]</scope>
</reference>
<evidence type="ECO:0000256" key="4">
    <source>
        <dbReference type="ARBA" id="ARBA00004798"/>
    </source>
</evidence>
<dbReference type="PANTHER" id="PTHR31637">
    <property type="entry name" value="2,3-BISPHOSPHOGLYCERATE-INDEPENDENT PHOSPHOGLYCERATE MUTASE"/>
    <property type="match status" value="1"/>
</dbReference>
<feature type="binding site" evidence="10 12">
    <location>
        <begin position="260"/>
        <end position="263"/>
    </location>
    <ligand>
        <name>substrate</name>
    </ligand>
</feature>
<dbReference type="InterPro" id="IPR017850">
    <property type="entry name" value="Alkaline_phosphatase_core_sf"/>
</dbReference>
<dbReference type="HAMAP" id="MF_01038">
    <property type="entry name" value="GpmI"/>
    <property type="match status" value="1"/>
</dbReference>
<evidence type="ECO:0000313" key="17">
    <source>
        <dbReference type="Proteomes" id="UP000178659"/>
    </source>
</evidence>
<dbReference type="FunFam" id="3.40.1450.10:FF:000002">
    <property type="entry name" value="2,3-bisphosphoglycerate-independent phosphoglycerate mutase"/>
    <property type="match status" value="1"/>
</dbReference>
<keyword evidence="9 10" id="KW-0413">Isomerase</keyword>
<dbReference type="Proteomes" id="UP000178659">
    <property type="component" value="Unassembled WGS sequence"/>
</dbReference>
<comment type="caution">
    <text evidence="10">Lacks conserved residue(s) required for the propagation of feature annotation.</text>
</comment>
<evidence type="ECO:0000256" key="13">
    <source>
        <dbReference type="PIRSR" id="PIRSR001492-3"/>
    </source>
</evidence>
<feature type="binding site" evidence="13">
    <location>
        <position position="432"/>
    </location>
    <ligand>
        <name>Mn(2+)</name>
        <dbReference type="ChEBI" id="CHEBI:29035"/>
        <label>1</label>
    </ligand>
</feature>
<dbReference type="GO" id="GO:0006007">
    <property type="term" value="P:glucose catabolic process"/>
    <property type="evidence" value="ECO:0007669"/>
    <property type="project" value="InterPro"/>
</dbReference>
<evidence type="ECO:0000256" key="1">
    <source>
        <dbReference type="ARBA" id="ARBA00000370"/>
    </source>
</evidence>
<dbReference type="PIRSF" id="PIRSF001492">
    <property type="entry name" value="IPGAM"/>
    <property type="match status" value="1"/>
</dbReference>
<feature type="domain" description="BPG-independent PGAM N-terminal" evidence="15">
    <location>
        <begin position="82"/>
        <end position="324"/>
    </location>
</feature>
<dbReference type="EC" id="5.4.2.12" evidence="10 11"/>
<dbReference type="Pfam" id="PF01676">
    <property type="entry name" value="Metalloenzyme"/>
    <property type="match status" value="1"/>
</dbReference>
<comment type="similarity">
    <text evidence="5 10">Belongs to the BPG-independent phosphoglycerate mutase family.</text>
</comment>
<dbReference type="GO" id="GO:0030145">
    <property type="term" value="F:manganese ion binding"/>
    <property type="evidence" value="ECO:0007669"/>
    <property type="project" value="InterPro"/>
</dbReference>
<dbReference type="InterPro" id="IPR036646">
    <property type="entry name" value="PGAM_B_sf"/>
</dbReference>
<dbReference type="SUPFAM" id="SSF53649">
    <property type="entry name" value="Alkaline phosphatase-like"/>
    <property type="match status" value="1"/>
</dbReference>
<dbReference type="InterPro" id="IPR006124">
    <property type="entry name" value="Metalloenzyme"/>
</dbReference>
<comment type="catalytic activity">
    <reaction evidence="1 10">
        <text>(2R)-2-phosphoglycerate = (2R)-3-phosphoglycerate</text>
        <dbReference type="Rhea" id="RHEA:15901"/>
        <dbReference type="ChEBI" id="CHEBI:58272"/>
        <dbReference type="ChEBI" id="CHEBI:58289"/>
        <dbReference type="EC" id="5.4.2.12"/>
    </reaction>
</comment>
<evidence type="ECO:0000256" key="6">
    <source>
        <dbReference type="ARBA" id="ARBA00022723"/>
    </source>
</evidence>
<feature type="binding site" evidence="13">
    <location>
        <position position="436"/>
    </location>
    <ligand>
        <name>Mn(2+)</name>
        <dbReference type="ChEBI" id="CHEBI:29035"/>
        <label>1</label>
    </ligand>
</feature>
<dbReference type="SUPFAM" id="SSF64158">
    <property type="entry name" value="2,3-Bisphosphoglycerate-independent phosphoglycerate mutase, substrate-binding domain"/>
    <property type="match status" value="1"/>
</dbReference>
<protein>
    <recommendedName>
        <fullName evidence="10 11">2,3-bisphosphoglycerate-independent phosphoglycerate mutase</fullName>
        <shortName evidence="10">BPG-independent PGAM</shortName>
        <shortName evidence="10">Phosphoglyceromutase</shortName>
        <shortName evidence="10">iPGM</shortName>
        <ecNumber evidence="10 11">5.4.2.12</ecNumber>
    </recommendedName>
</protein>
<feature type="binding site" evidence="13">
    <location>
        <position position="473"/>
    </location>
    <ligand>
        <name>Mn(2+)</name>
        <dbReference type="ChEBI" id="CHEBI:29035"/>
        <label>2</label>
    </ligand>
</feature>
<evidence type="ECO:0000256" key="10">
    <source>
        <dbReference type="HAMAP-Rule" id="MF_01038"/>
    </source>
</evidence>
<evidence type="ECO:0000259" key="15">
    <source>
        <dbReference type="Pfam" id="PF06415"/>
    </source>
</evidence>
<feature type="binding site" evidence="13">
    <location>
        <position position="474"/>
    </location>
    <ligand>
        <name>Mn(2+)</name>
        <dbReference type="ChEBI" id="CHEBI:29035"/>
        <label>2</label>
    </ligand>
</feature>
<dbReference type="PANTHER" id="PTHR31637:SF0">
    <property type="entry name" value="2,3-BISPHOSPHOGLYCERATE-INDEPENDENT PHOSPHOGLYCERATE MUTASE"/>
    <property type="match status" value="1"/>
</dbReference>
<evidence type="ECO:0000256" key="12">
    <source>
        <dbReference type="PIRSR" id="PIRSR001492-2"/>
    </source>
</evidence>
<dbReference type="UniPathway" id="UPA00109">
    <property type="reaction ID" value="UER00186"/>
</dbReference>
<comment type="function">
    <text evidence="3 10">Catalyzes the interconversion of 2-phosphoglycerate and 3-phosphoglycerate.</text>
</comment>
<keyword evidence="6 13" id="KW-0479">Metal-binding</keyword>
<evidence type="ECO:0000256" key="8">
    <source>
        <dbReference type="ARBA" id="ARBA00023211"/>
    </source>
</evidence>
<dbReference type="GO" id="GO:0006096">
    <property type="term" value="P:glycolytic process"/>
    <property type="evidence" value="ECO:0007669"/>
    <property type="project" value="UniProtKB-UniRule"/>
</dbReference>
<feature type="binding site" evidence="13">
    <location>
        <position position="12"/>
    </location>
    <ligand>
        <name>Mn(2+)</name>
        <dbReference type="ChEBI" id="CHEBI:29035"/>
        <label>2</label>
    </ligand>
</feature>
<comment type="cofactor">
    <cofactor evidence="2">
        <name>Mn(2+)</name>
        <dbReference type="ChEBI" id="CHEBI:29035"/>
    </cofactor>
</comment>
<dbReference type="Gene3D" id="3.40.720.10">
    <property type="entry name" value="Alkaline Phosphatase, subunit A"/>
    <property type="match status" value="1"/>
</dbReference>
<dbReference type="NCBIfam" id="TIGR01307">
    <property type="entry name" value="pgm_bpd_ind"/>
    <property type="match status" value="1"/>
</dbReference>
<feature type="binding site" evidence="10 12">
    <location>
        <position position="362"/>
    </location>
    <ligand>
        <name>substrate</name>
    </ligand>
</feature>
<evidence type="ECO:0000313" key="16">
    <source>
        <dbReference type="EMBL" id="OGY13233.1"/>
    </source>
</evidence>
<feature type="binding site" evidence="13">
    <location>
        <position position="491"/>
    </location>
    <ligand>
        <name>Mn(2+)</name>
        <dbReference type="ChEBI" id="CHEBI:29035"/>
        <label>1</label>
    </ligand>
</feature>
<dbReference type="CDD" id="cd16010">
    <property type="entry name" value="iPGM"/>
    <property type="match status" value="1"/>
</dbReference>
<comment type="caution">
    <text evidence="16">The sequence shown here is derived from an EMBL/GenBank/DDBJ whole genome shotgun (WGS) entry which is preliminary data.</text>
</comment>
<dbReference type="Gene3D" id="3.40.1450.10">
    <property type="entry name" value="BPG-independent phosphoglycerate mutase, domain B"/>
    <property type="match status" value="1"/>
</dbReference>
<dbReference type="InterPro" id="IPR011258">
    <property type="entry name" value="BPG-indep_PGM_N"/>
</dbReference>
<evidence type="ECO:0000256" key="2">
    <source>
        <dbReference type="ARBA" id="ARBA00001936"/>
    </source>
</evidence>
<keyword evidence="8 13" id="KW-0464">Manganese</keyword>
<sequence>MSVPLVTLIVLDGWGVAPDYSGNAITRTQTPNMRRLWLSFPHTTLAASQEAVGLPRGEVGNTETGHLNLGAGRIVFQDLMRINLSIANGTFFTNPALLQTINHAKENNSNLHLMGLLSGGTVHSSMNHLFALLRLCSDQKFDRVFLHLFTDGRDSPPNAAEYYLSLVSETVMQLGVGKVASIMGRYWAMDRDNRWERTEKAYRALTLGEAIYAESTRDAIENAYENRTTDEFVNPIIIVEHGKPVALIKEGDSVIFFNYRIDRPRQLTAAFVVDDFENLGQLGFDPYAVKYHKKHEAPVTQSQFFKRGEKIKNLNFCTMTQYSKSFNGLLSEAFPPVLVNLPLGSIVSNAGLRQLRLAESEKERFVTYYFNGQQEIVFSGEDRIIVPSPRVPTYDQKPEMSAREITETFLKNVDVGNTSGYSFVLINFANTDMVGHTGNLEATKIACGVVDECIGKIVQRVSMLGGVTLITADHGNAEHMIGSDGRPGTEHTANPVPLIITGNFFLGKFETLPVGILADVAPTVLKLLGLQKPADMTGRALV</sequence>
<dbReference type="Pfam" id="PF06415">
    <property type="entry name" value="iPGM_N"/>
    <property type="match status" value="1"/>
</dbReference>
<comment type="pathway">
    <text evidence="4 10">Carbohydrate degradation; glycolysis; pyruvate from D-glyceraldehyde 3-phosphate: step 3/5.</text>
</comment>
<dbReference type="GO" id="GO:0004619">
    <property type="term" value="F:phosphoglycerate mutase activity"/>
    <property type="evidence" value="ECO:0007669"/>
    <property type="project" value="UniProtKB-UniRule"/>
</dbReference>
<gene>
    <name evidence="10" type="primary">gpmI</name>
    <name evidence="16" type="ORF">A3A77_01520</name>
</gene>
<evidence type="ECO:0000256" key="11">
    <source>
        <dbReference type="NCBIfam" id="TIGR01307"/>
    </source>
</evidence>
<evidence type="ECO:0000256" key="5">
    <source>
        <dbReference type="ARBA" id="ARBA00008819"/>
    </source>
</evidence>
<feature type="domain" description="Metalloenzyme" evidence="14">
    <location>
        <begin position="6"/>
        <end position="532"/>
    </location>
</feature>
<dbReference type="GO" id="GO:0005829">
    <property type="term" value="C:cytosol"/>
    <property type="evidence" value="ECO:0007669"/>
    <property type="project" value="TreeGrafter"/>
</dbReference>
<accession>A0A1G1VCN2</accession>
<feature type="binding site" evidence="10 12">
    <location>
        <position position="191"/>
    </location>
    <ligand>
        <name>substrate</name>
    </ligand>
</feature>
<comment type="subunit">
    <text evidence="10">Monomer.</text>
</comment>
<organism evidence="16 17">
    <name type="scientific">Candidatus Blackburnbacteria bacterium RIFCSPLOWO2_01_FULL_40_20</name>
    <dbReference type="NCBI Taxonomy" id="1797519"/>
    <lineage>
        <taxon>Bacteria</taxon>
        <taxon>Candidatus Blackburniibacteriota</taxon>
    </lineage>
</organism>